<dbReference type="EMBL" id="ATLV01016680">
    <property type="status" value="NOT_ANNOTATED_CDS"/>
    <property type="molecule type" value="Genomic_DNA"/>
</dbReference>
<gene>
    <name evidence="2" type="ORF">ZHAS_00009126</name>
</gene>
<dbReference type="EnsemblMetazoa" id="ASIC009126-RA">
    <property type="protein sequence ID" value="ASIC009126-PA"/>
    <property type="gene ID" value="ASIC009126"/>
</dbReference>
<dbReference type="Proteomes" id="UP000030765">
    <property type="component" value="Unassembled WGS sequence"/>
</dbReference>
<organism evidence="2">
    <name type="scientific">Anopheles sinensis</name>
    <name type="common">Mosquito</name>
    <dbReference type="NCBI Taxonomy" id="74873"/>
    <lineage>
        <taxon>Eukaryota</taxon>
        <taxon>Metazoa</taxon>
        <taxon>Ecdysozoa</taxon>
        <taxon>Arthropoda</taxon>
        <taxon>Hexapoda</taxon>
        <taxon>Insecta</taxon>
        <taxon>Pterygota</taxon>
        <taxon>Neoptera</taxon>
        <taxon>Endopterygota</taxon>
        <taxon>Diptera</taxon>
        <taxon>Nematocera</taxon>
        <taxon>Culicoidea</taxon>
        <taxon>Culicidae</taxon>
        <taxon>Anophelinae</taxon>
        <taxon>Anopheles</taxon>
    </lineage>
</organism>
<keyword evidence="1" id="KW-1133">Transmembrane helix</keyword>
<sequence>MAITTAWATTGSGGIGIGSDARVECRGRGDFTEQLPHRQDTANKYGEQSNVVFHLSANSFASNLVRRRQNASPVSSGKRTGCCLPRICVTYKCMLCCVLACCALLLPKHMFPPLRQTEGLRRPLLHHLRHVNALPLMCFFAIFLSVFFRACGTGAAVECTERKCISIRVIKRWYERPTDERWNARETARSANPPGGFMLRRWRRATGRKHW</sequence>
<evidence type="ECO:0000313" key="4">
    <source>
        <dbReference type="Proteomes" id="UP000030765"/>
    </source>
</evidence>
<keyword evidence="1" id="KW-0812">Transmembrane</keyword>
<protein>
    <submittedName>
        <fullName evidence="2 3">Uncharacterized protein</fullName>
    </submittedName>
</protein>
<keyword evidence="4" id="KW-1185">Reference proteome</keyword>
<dbReference type="EMBL" id="KE525102">
    <property type="protein sequence ID" value="KFB41521.1"/>
    <property type="molecule type" value="Genomic_DNA"/>
</dbReference>
<feature type="transmembrane region" description="Helical" evidence="1">
    <location>
        <begin position="128"/>
        <end position="148"/>
    </location>
</feature>
<keyword evidence="1" id="KW-0472">Membrane</keyword>
<evidence type="ECO:0000313" key="3">
    <source>
        <dbReference type="EnsemblMetazoa" id="ASIC009126-PA"/>
    </source>
</evidence>
<dbReference type="AlphaFoldDB" id="A0A084VU77"/>
<reference evidence="3" key="2">
    <citation type="submission" date="2020-05" db="UniProtKB">
        <authorList>
            <consortium name="EnsemblMetazoa"/>
        </authorList>
    </citation>
    <scope>IDENTIFICATION</scope>
</reference>
<evidence type="ECO:0000313" key="2">
    <source>
        <dbReference type="EMBL" id="KFB41521.1"/>
    </source>
</evidence>
<accession>A0A084VU77</accession>
<name>A0A084VU77_ANOSI</name>
<reference evidence="2 4" key="1">
    <citation type="journal article" date="2014" name="BMC Genomics">
        <title>Genome sequence of Anopheles sinensis provides insight into genetics basis of mosquito competence for malaria parasites.</title>
        <authorList>
            <person name="Zhou D."/>
            <person name="Zhang D."/>
            <person name="Ding G."/>
            <person name="Shi L."/>
            <person name="Hou Q."/>
            <person name="Ye Y."/>
            <person name="Xu Y."/>
            <person name="Zhou H."/>
            <person name="Xiong C."/>
            <person name="Li S."/>
            <person name="Yu J."/>
            <person name="Hong S."/>
            <person name="Yu X."/>
            <person name="Zou P."/>
            <person name="Chen C."/>
            <person name="Chang X."/>
            <person name="Wang W."/>
            <person name="Lv Y."/>
            <person name="Sun Y."/>
            <person name="Ma L."/>
            <person name="Shen B."/>
            <person name="Zhu C."/>
        </authorList>
    </citation>
    <scope>NUCLEOTIDE SEQUENCE [LARGE SCALE GENOMIC DNA]</scope>
</reference>
<feature type="transmembrane region" description="Helical" evidence="1">
    <location>
        <begin position="89"/>
        <end position="107"/>
    </location>
</feature>
<dbReference type="VEuPathDB" id="VectorBase:ASIC009126"/>
<evidence type="ECO:0000256" key="1">
    <source>
        <dbReference type="SAM" id="Phobius"/>
    </source>
</evidence>
<proteinExistence type="predicted"/>